<dbReference type="Proteomes" id="UP000823736">
    <property type="component" value="Unassembled WGS sequence"/>
</dbReference>
<name>A0A8T4GYY0_9EURY</name>
<dbReference type="RefSeq" id="WP_209491046.1">
    <property type="nucleotide sequence ID" value="NZ_JAGGLC010000002.1"/>
</dbReference>
<dbReference type="OrthoDB" id="258394at2157"/>
<dbReference type="AlphaFoldDB" id="A0A8T4GYY0"/>
<gene>
    <name evidence="1" type="ORF">J2753_001258</name>
</gene>
<keyword evidence="2" id="KW-1185">Reference proteome</keyword>
<dbReference type="EMBL" id="JAGGLC010000002">
    <property type="protein sequence ID" value="MBP1986764.1"/>
    <property type="molecule type" value="Genomic_DNA"/>
</dbReference>
<sequence length="218" mass="25042">MSREDYENLINGIQDTPYTEDRSFGFVPETTEQDSLSGNLVFRTATTIPDINESTQEIEPVEQKRTDLIPFEIDYERGILVVYANKEDTRKLTTRLSSLADWGLTIEPLSLNLTPLYQNLSSGTYSTSITGLRIQDFSINEHTNGSYHLKVFEEQEGERLLEEYETNVSYITVEFEVREEPVTVGFYDSGSVRFYSKTAEDDELFEHIKNMIVETEVA</sequence>
<protein>
    <submittedName>
        <fullName evidence="1">Uncharacterized protein</fullName>
    </submittedName>
</protein>
<accession>A0A8T4GYY0</accession>
<reference evidence="1" key="1">
    <citation type="submission" date="2021-03" db="EMBL/GenBank/DDBJ databases">
        <title>Genomic Encyclopedia of Type Strains, Phase IV (KMG-IV): sequencing the most valuable type-strain genomes for metagenomic binning, comparative biology and taxonomic classification.</title>
        <authorList>
            <person name="Goeker M."/>
        </authorList>
    </citation>
    <scope>NUCLEOTIDE SEQUENCE</scope>
    <source>
        <strain evidence="1">DSM 26232</strain>
    </source>
</reference>
<proteinExistence type="predicted"/>
<organism evidence="1 2">
    <name type="scientific">Halolamina salifodinae</name>
    <dbReference type="NCBI Taxonomy" id="1202767"/>
    <lineage>
        <taxon>Archaea</taxon>
        <taxon>Methanobacteriati</taxon>
        <taxon>Methanobacteriota</taxon>
        <taxon>Stenosarchaea group</taxon>
        <taxon>Halobacteria</taxon>
        <taxon>Halobacteriales</taxon>
        <taxon>Haloferacaceae</taxon>
    </lineage>
</organism>
<evidence type="ECO:0000313" key="1">
    <source>
        <dbReference type="EMBL" id="MBP1986764.1"/>
    </source>
</evidence>
<evidence type="ECO:0000313" key="2">
    <source>
        <dbReference type="Proteomes" id="UP000823736"/>
    </source>
</evidence>
<comment type="caution">
    <text evidence="1">The sequence shown here is derived from an EMBL/GenBank/DDBJ whole genome shotgun (WGS) entry which is preliminary data.</text>
</comment>